<dbReference type="Proteomes" id="UP001372834">
    <property type="component" value="Unassembled WGS sequence"/>
</dbReference>
<evidence type="ECO:0000313" key="1">
    <source>
        <dbReference type="EMBL" id="KAK6629194.1"/>
    </source>
</evidence>
<organism evidence="1 2">
    <name type="scientific">Polyplax serrata</name>
    <name type="common">Common mouse louse</name>
    <dbReference type="NCBI Taxonomy" id="468196"/>
    <lineage>
        <taxon>Eukaryota</taxon>
        <taxon>Metazoa</taxon>
        <taxon>Ecdysozoa</taxon>
        <taxon>Arthropoda</taxon>
        <taxon>Hexapoda</taxon>
        <taxon>Insecta</taxon>
        <taxon>Pterygota</taxon>
        <taxon>Neoptera</taxon>
        <taxon>Paraneoptera</taxon>
        <taxon>Psocodea</taxon>
        <taxon>Troctomorpha</taxon>
        <taxon>Phthiraptera</taxon>
        <taxon>Anoplura</taxon>
        <taxon>Polyplacidae</taxon>
        <taxon>Polyplax</taxon>
    </lineage>
</organism>
<sequence length="79" mass="9013">MRTESGKNDNTVSLAAAQFVARCVRSRERTKTPKLPARILQLITFHIARKIKPKSIAPINRIINAEVRSPRGLYRQQTE</sequence>
<dbReference type="AlphaFoldDB" id="A0AAN8NZI0"/>
<evidence type="ECO:0000313" key="2">
    <source>
        <dbReference type="Proteomes" id="UP001372834"/>
    </source>
</evidence>
<gene>
    <name evidence="1" type="ORF">RUM43_003011</name>
</gene>
<proteinExistence type="predicted"/>
<reference evidence="1 2" key="1">
    <citation type="submission" date="2023-10" db="EMBL/GenBank/DDBJ databases">
        <title>Genomes of two closely related lineages of the louse Polyplax serrata with different host specificities.</title>
        <authorList>
            <person name="Martinu J."/>
            <person name="Tarabai H."/>
            <person name="Stefka J."/>
            <person name="Hypsa V."/>
        </authorList>
    </citation>
    <scope>NUCLEOTIDE SEQUENCE [LARGE SCALE GENOMIC DNA]</scope>
    <source>
        <strain evidence="1">HR10_N</strain>
    </source>
</reference>
<dbReference type="EMBL" id="JAWJWE010000036">
    <property type="protein sequence ID" value="KAK6629194.1"/>
    <property type="molecule type" value="Genomic_DNA"/>
</dbReference>
<protein>
    <submittedName>
        <fullName evidence="1">Uncharacterized protein</fullName>
    </submittedName>
</protein>
<name>A0AAN8NZI0_POLSC</name>
<accession>A0AAN8NZI0</accession>
<comment type="caution">
    <text evidence="1">The sequence shown here is derived from an EMBL/GenBank/DDBJ whole genome shotgun (WGS) entry which is preliminary data.</text>
</comment>